<feature type="compositionally biased region" description="Basic and acidic residues" evidence="10">
    <location>
        <begin position="418"/>
        <end position="435"/>
    </location>
</feature>
<evidence type="ECO:0000313" key="12">
    <source>
        <dbReference type="Proteomes" id="UP000010556"/>
    </source>
</evidence>
<keyword evidence="7" id="KW-0966">Cell projection</keyword>
<feature type="region of interest" description="Disordered" evidence="10">
    <location>
        <begin position="637"/>
        <end position="687"/>
    </location>
</feature>
<evidence type="ECO:0000256" key="9">
    <source>
        <dbReference type="ARBA" id="ARBA00031153"/>
    </source>
</evidence>
<reference evidence="12" key="1">
    <citation type="journal article" date="2013" name="Science">
        <title>Comparative analysis of bat genomes provides insight into the evolution of flight and immunity.</title>
        <authorList>
            <person name="Zhang G."/>
            <person name="Cowled C."/>
            <person name="Shi Z."/>
            <person name="Huang Z."/>
            <person name="Bishop-Lilly K.A."/>
            <person name="Fang X."/>
            <person name="Wynne J.W."/>
            <person name="Xiong Z."/>
            <person name="Baker M.L."/>
            <person name="Zhao W."/>
            <person name="Tachedjian M."/>
            <person name="Zhu Y."/>
            <person name="Zhou P."/>
            <person name="Jiang X."/>
            <person name="Ng J."/>
            <person name="Yang L."/>
            <person name="Wu L."/>
            <person name="Xiao J."/>
            <person name="Feng Y."/>
            <person name="Chen Y."/>
            <person name="Sun X."/>
            <person name="Zhang Y."/>
            <person name="Marsh G.A."/>
            <person name="Crameri G."/>
            <person name="Broder C.C."/>
            <person name="Frey K.G."/>
            <person name="Wang L.F."/>
            <person name="Wang J."/>
        </authorList>
    </citation>
    <scope>NUCLEOTIDE SEQUENCE [LARGE SCALE GENOMIC DNA]</scope>
</reference>
<name>L5LEP0_MYODS</name>
<keyword evidence="5" id="KW-0963">Cytoplasm</keyword>
<evidence type="ECO:0000256" key="4">
    <source>
        <dbReference type="ARBA" id="ARBA00013872"/>
    </source>
</evidence>
<keyword evidence="12" id="KW-1185">Reference proteome</keyword>
<comment type="similarity">
    <text evidence="3">Belongs to the kizuna family.</text>
</comment>
<protein>
    <recommendedName>
        <fullName evidence="4">Centrosomal protein kizuna</fullName>
    </recommendedName>
    <alternativeName>
        <fullName evidence="9">Polo-like kinase 1 substrate 1</fullName>
    </alternativeName>
</protein>
<feature type="compositionally biased region" description="Polar residues" evidence="10">
    <location>
        <begin position="378"/>
        <end position="388"/>
    </location>
</feature>
<dbReference type="GO" id="GO:0007051">
    <property type="term" value="P:spindle organization"/>
    <property type="evidence" value="ECO:0007669"/>
    <property type="project" value="InterPro"/>
</dbReference>
<feature type="compositionally biased region" description="Basic and acidic residues" evidence="10">
    <location>
        <begin position="284"/>
        <end position="322"/>
    </location>
</feature>
<evidence type="ECO:0000256" key="6">
    <source>
        <dbReference type="ARBA" id="ARBA00023212"/>
    </source>
</evidence>
<feature type="compositionally biased region" description="Low complexity" evidence="10">
    <location>
        <begin position="664"/>
        <end position="680"/>
    </location>
</feature>
<feature type="compositionally biased region" description="Basic and acidic residues" evidence="10">
    <location>
        <begin position="337"/>
        <end position="362"/>
    </location>
</feature>
<feature type="compositionally biased region" description="Polar residues" evidence="10">
    <location>
        <begin position="257"/>
        <end position="271"/>
    </location>
</feature>
<feature type="compositionally biased region" description="Basic and acidic residues" evidence="10">
    <location>
        <begin position="458"/>
        <end position="469"/>
    </location>
</feature>
<evidence type="ECO:0000256" key="7">
    <source>
        <dbReference type="ARBA" id="ARBA00023273"/>
    </source>
</evidence>
<evidence type="ECO:0000256" key="8">
    <source>
        <dbReference type="ARBA" id="ARBA00024919"/>
    </source>
</evidence>
<dbReference type="Proteomes" id="UP000010556">
    <property type="component" value="Unassembled WGS sequence"/>
</dbReference>
<dbReference type="AlphaFoldDB" id="L5LEP0"/>
<accession>L5LEP0</accession>
<comment type="subcellular location">
    <subcellularLocation>
        <location evidence="1">Cytoplasm</location>
        <location evidence="1">Cytoskeleton</location>
        <location evidence="1">Cilium basal body</location>
    </subcellularLocation>
    <subcellularLocation>
        <location evidence="2">Cytoplasm</location>
        <location evidence="2">Cytoskeleton</location>
        <location evidence="2">Microtubule organizing center</location>
        <location evidence="2">Centrosome</location>
    </subcellularLocation>
</comment>
<comment type="function">
    <text evidence="8">Centrosomal protein required for establishing a robust mitotic centrosome architecture that can endure the forces that converge on the centrosomes during spindle formation. Required for stabilizing the expanded pericentriolar material around the centriole.</text>
</comment>
<feature type="region of interest" description="Disordered" evidence="10">
    <location>
        <begin position="174"/>
        <end position="199"/>
    </location>
</feature>
<dbReference type="EMBL" id="KB112438">
    <property type="protein sequence ID" value="ELK24809.1"/>
    <property type="molecule type" value="Genomic_DNA"/>
</dbReference>
<proteinExistence type="inferred from homology"/>
<gene>
    <name evidence="11" type="ORF">MDA_GLEAN10009772</name>
</gene>
<organism evidence="11 12">
    <name type="scientific">Myotis davidii</name>
    <name type="common">David's myotis</name>
    <dbReference type="NCBI Taxonomy" id="225400"/>
    <lineage>
        <taxon>Eukaryota</taxon>
        <taxon>Metazoa</taxon>
        <taxon>Chordata</taxon>
        <taxon>Craniata</taxon>
        <taxon>Vertebrata</taxon>
        <taxon>Euteleostomi</taxon>
        <taxon>Mammalia</taxon>
        <taxon>Eutheria</taxon>
        <taxon>Laurasiatheria</taxon>
        <taxon>Chiroptera</taxon>
        <taxon>Yangochiroptera</taxon>
        <taxon>Vespertilionidae</taxon>
        <taxon>Myotis</taxon>
    </lineage>
</organism>
<dbReference type="GO" id="GO:0005813">
    <property type="term" value="C:centrosome"/>
    <property type="evidence" value="ECO:0007669"/>
    <property type="project" value="UniProtKB-SubCell"/>
</dbReference>
<feature type="region of interest" description="Disordered" evidence="10">
    <location>
        <begin position="255"/>
        <end position="471"/>
    </location>
</feature>
<evidence type="ECO:0000313" key="11">
    <source>
        <dbReference type="EMBL" id="ELK24809.1"/>
    </source>
</evidence>
<dbReference type="InterPro" id="IPR026742">
    <property type="entry name" value="Centrosomal_kizuma"/>
</dbReference>
<evidence type="ECO:0000256" key="10">
    <source>
        <dbReference type="SAM" id="MobiDB-lite"/>
    </source>
</evidence>
<dbReference type="PANTHER" id="PTHR16299">
    <property type="entry name" value="CENTROSOMAL PROTEIN KIZUNA"/>
    <property type="match status" value="1"/>
</dbReference>
<evidence type="ECO:0000256" key="1">
    <source>
        <dbReference type="ARBA" id="ARBA00004120"/>
    </source>
</evidence>
<sequence>MVPASAPPWLPESPEYYERLRRLQLELRDSEKKRLELEKKLYEYSQSNIYRVKLKYVKLKKYLTEICESEKMAHTRNQEYLKQFEYFQAHIGHFTTTSTEKLQELKIEYEAQFKKMQLLSKDSLGIKGELKNEDTEKVAVQAGINSETAMSRGLYQPATSFMGRQMSAVSSIGDFGTEEKSPQPTKNFSIPDPHSHQQTAQNYNVTDSYVVQTNSDTECLNKSDKIDGKTSLQIGEKMLVTASVLSEEEQTHCLEIGSSTRHGKSNLSEGKNSAELHSPLQERLSPENRTTDLKCDSSSRSEGSEREILTQEHIEVKEERARPPASPLSVSEYCASENKHSQDKHSAGEVFSDHLPHADPESQKPFQKMQEEWEEDSLNSSSDLTVSVSEDDLILKSLEPQPNPGDEMEGEDGIEALKLIRSEQERDAPSTEKHNCILQTLSSPDSEKESSTSSPRQLDNHSDIPKGDLEDLEAAVLPQLLRLSPGGGSDGKQVRSDQVPASGLLGAPLSQGVATLKEHYNSVKEEIAKLSEVFPVKNVDQRTKATVLLKRAPTEEGEDRSAIHSNESSCSLPSILNDNSEIKEAKYTPWFNRVLTWEQEVSRACRDESKEKSMAANVPITETKVYQWLKQSALQDNADQTEDRLQKDASASQLPGLNIGGGTLKTTTNKITSETSSSSSQRSPLSRIANAFPPSTALLSGPIPTLQLSSSKSLILIESNHSLMLCAFAHTSSLNKVALEHRGGGDDYSIPGSTEKYFHRGL</sequence>
<dbReference type="PANTHER" id="PTHR16299:SF2">
    <property type="entry name" value="CENTROSOMAL PROTEIN KIZUNA"/>
    <property type="match status" value="1"/>
</dbReference>
<dbReference type="eggNOG" id="ENOG502R72X">
    <property type="taxonomic scope" value="Eukaryota"/>
</dbReference>
<keyword evidence="6" id="KW-0206">Cytoskeleton</keyword>
<evidence type="ECO:0000256" key="3">
    <source>
        <dbReference type="ARBA" id="ARBA00010767"/>
    </source>
</evidence>
<evidence type="ECO:0000256" key="2">
    <source>
        <dbReference type="ARBA" id="ARBA00004300"/>
    </source>
</evidence>
<evidence type="ECO:0000256" key="5">
    <source>
        <dbReference type="ARBA" id="ARBA00022490"/>
    </source>
</evidence>